<dbReference type="RefSeq" id="WP_008788777.1">
    <property type="nucleotide sequence ID" value="NZ_AKCB01000003.1"/>
</dbReference>
<dbReference type="EMBL" id="ADKX01000030">
    <property type="protein sequence ID" value="EFW05087.1"/>
    <property type="molecule type" value="Genomic_DNA"/>
</dbReference>
<accession>E7GA79</accession>
<gene>
    <name evidence="1" type="ORF">HMPREF9488_01669</name>
</gene>
<name>E7GA79_9FIRM</name>
<proteinExistence type="predicted"/>
<evidence type="ECO:0000313" key="2">
    <source>
        <dbReference type="Proteomes" id="UP000003157"/>
    </source>
</evidence>
<reference evidence="1 2" key="1">
    <citation type="submission" date="2010-12" db="EMBL/GenBank/DDBJ databases">
        <title>The Genome Sequence of Coprobacillus sp. strain 29_1.</title>
        <authorList>
            <consortium name="The Broad Institute Genome Sequencing Platform"/>
            <person name="Earl A."/>
            <person name="Ward D."/>
            <person name="Feldgarden M."/>
            <person name="Gevers D."/>
            <person name="Daigneault M."/>
            <person name="Sibley C.D."/>
            <person name="White A."/>
            <person name="Strauss J."/>
            <person name="Allen-Vercoe E."/>
            <person name="Young S.K."/>
            <person name="Zeng Q."/>
            <person name="Gargeya S."/>
            <person name="Fitzgerald M."/>
            <person name="Haas B."/>
            <person name="Abouelleil A."/>
            <person name="Alvarado L."/>
            <person name="Arachchi H.M."/>
            <person name="Berlin A."/>
            <person name="Brown A."/>
            <person name="Chapman S.B."/>
            <person name="Chen Z."/>
            <person name="Dunbar C."/>
            <person name="Freedman E."/>
            <person name="Gearin G."/>
            <person name="Gellesch M."/>
            <person name="Goldberg J."/>
            <person name="Griggs A."/>
            <person name="Gujja S."/>
            <person name="Heilman E."/>
            <person name="Heiman D."/>
            <person name="Howarth C."/>
            <person name="Larson L."/>
            <person name="Lui A."/>
            <person name="MacDonald P.J.P."/>
            <person name="Mehta T."/>
            <person name="Montmayeur A."/>
            <person name="Murphy C."/>
            <person name="Neiman D."/>
            <person name="Pearson M."/>
            <person name="Priest M."/>
            <person name="Roberts A."/>
            <person name="Saif S."/>
            <person name="Shea T."/>
            <person name="Shenoy N."/>
            <person name="Sisk P."/>
            <person name="Stolte C."/>
            <person name="Sykes S."/>
            <person name="White J."/>
            <person name="Yandava C."/>
            <person name="Nusbaum C."/>
            <person name="Birren B."/>
        </authorList>
    </citation>
    <scope>NUCLEOTIDE SEQUENCE [LARGE SCALE GENOMIC DNA]</scope>
    <source>
        <strain evidence="1 2">29_1</strain>
    </source>
</reference>
<sequence length="67" mass="8328">MHYLLDMYYDNEPEDFEAILASQGMDFEEFCDDEEFDIDVFNEMILEDYYVIRITYENNFEDDFDEY</sequence>
<protein>
    <submittedName>
        <fullName evidence="1">Uncharacterized protein</fullName>
    </submittedName>
</protein>
<evidence type="ECO:0000313" key="1">
    <source>
        <dbReference type="EMBL" id="EFW05087.1"/>
    </source>
</evidence>
<dbReference type="HOGENOM" id="CLU_2805099_0_0_9"/>
<comment type="caution">
    <text evidence="1">The sequence shown here is derived from an EMBL/GenBank/DDBJ whole genome shotgun (WGS) entry which is preliminary data.</text>
</comment>
<organism evidence="1 2">
    <name type="scientific">Coprobacillus cateniformis</name>
    <dbReference type="NCBI Taxonomy" id="100884"/>
    <lineage>
        <taxon>Bacteria</taxon>
        <taxon>Bacillati</taxon>
        <taxon>Bacillota</taxon>
        <taxon>Erysipelotrichia</taxon>
        <taxon>Erysipelotrichales</taxon>
        <taxon>Coprobacillaceae</taxon>
        <taxon>Coprobacillus</taxon>
    </lineage>
</organism>
<dbReference type="GeneID" id="78231269"/>
<keyword evidence="2" id="KW-1185">Reference proteome</keyword>
<dbReference type="AlphaFoldDB" id="E7GA79"/>
<dbReference type="Proteomes" id="UP000003157">
    <property type="component" value="Unassembled WGS sequence"/>
</dbReference>